<name>A0AAE0QNR2_9TELE</name>
<evidence type="ECO:0000313" key="1">
    <source>
        <dbReference type="EMBL" id="KAK3526456.1"/>
    </source>
</evidence>
<dbReference type="EMBL" id="JAUCMX010000013">
    <property type="protein sequence ID" value="KAK3526456.1"/>
    <property type="molecule type" value="Genomic_DNA"/>
</dbReference>
<protein>
    <submittedName>
        <fullName evidence="1">Uncharacterized protein</fullName>
    </submittedName>
</protein>
<dbReference type="PANTHER" id="PTHR47510">
    <property type="entry name" value="REVERSE TRANSCRIPTASE DOMAIN-CONTAINING PROTEIN"/>
    <property type="match status" value="1"/>
</dbReference>
<feature type="non-terminal residue" evidence="1">
    <location>
        <position position="243"/>
    </location>
</feature>
<keyword evidence="2" id="KW-1185">Reference proteome</keyword>
<organism evidence="1 2">
    <name type="scientific">Hemibagrus guttatus</name>
    <dbReference type="NCBI Taxonomy" id="175788"/>
    <lineage>
        <taxon>Eukaryota</taxon>
        <taxon>Metazoa</taxon>
        <taxon>Chordata</taxon>
        <taxon>Craniata</taxon>
        <taxon>Vertebrata</taxon>
        <taxon>Euteleostomi</taxon>
        <taxon>Actinopterygii</taxon>
        <taxon>Neopterygii</taxon>
        <taxon>Teleostei</taxon>
        <taxon>Ostariophysi</taxon>
        <taxon>Siluriformes</taxon>
        <taxon>Bagridae</taxon>
        <taxon>Hemibagrus</taxon>
    </lineage>
</organism>
<dbReference type="Proteomes" id="UP001274896">
    <property type="component" value="Unassembled WGS sequence"/>
</dbReference>
<sequence length="243" mass="27797">MDKIRLHIANSKRLSDCNVLIFTETWLHSGVPDNAIELAGHHTLQADRSADDSSKTRERTIKVWLGGQTLYFRTGFSTLDINTFTSSVLDYINTTIDSVTMENQITTYLNQKPWMNKEVRLLLKAHNTTFRSGDTQAYSTSRANLMRGIKKAKYCYKLKVEELFSNSDPRRMWQGIQAISDYKPSSSTMNDIDASFLNKLNSFYVRFERDNKEKGITTRPSADHQTLTLTSTDVYNVLSQINA</sequence>
<dbReference type="PANTHER" id="PTHR47510:SF3">
    <property type="entry name" value="ENDO_EXONUCLEASE_PHOSPHATASE DOMAIN-CONTAINING PROTEIN"/>
    <property type="match status" value="1"/>
</dbReference>
<accession>A0AAE0QNR2</accession>
<reference evidence="1" key="1">
    <citation type="submission" date="2023-06" db="EMBL/GenBank/DDBJ databases">
        <title>Male Hemibagrus guttatus genome.</title>
        <authorList>
            <person name="Bian C."/>
        </authorList>
    </citation>
    <scope>NUCLEOTIDE SEQUENCE</scope>
    <source>
        <strain evidence="1">Male_cb2023</strain>
        <tissue evidence="1">Muscle</tissue>
    </source>
</reference>
<evidence type="ECO:0000313" key="2">
    <source>
        <dbReference type="Proteomes" id="UP001274896"/>
    </source>
</evidence>
<comment type="caution">
    <text evidence="1">The sequence shown here is derived from an EMBL/GenBank/DDBJ whole genome shotgun (WGS) entry which is preliminary data.</text>
</comment>
<gene>
    <name evidence="1" type="ORF">QTP70_027728</name>
</gene>
<proteinExistence type="predicted"/>
<dbReference type="AlphaFoldDB" id="A0AAE0QNR2"/>